<dbReference type="EMBL" id="LTAG01000133">
    <property type="protein sequence ID" value="KXO14615.1"/>
    <property type="molecule type" value="Genomic_DNA"/>
</dbReference>
<name>A0A137SQ86_9BACT</name>
<dbReference type="SUPFAM" id="SSF53927">
    <property type="entry name" value="Cytidine deaminase-like"/>
    <property type="match status" value="1"/>
</dbReference>
<dbReference type="eggNOG" id="COG0590">
    <property type="taxonomic scope" value="Bacteria"/>
</dbReference>
<reference evidence="6 7" key="1">
    <citation type="submission" date="2016-02" db="EMBL/GenBank/DDBJ databases">
        <authorList>
            <person name="Wen L."/>
            <person name="He K."/>
            <person name="Yang H."/>
        </authorList>
    </citation>
    <scope>NUCLEOTIDE SEQUENCE [LARGE SCALE GENOMIC DNA]</scope>
    <source>
        <strain evidence="6 7">GED7880</strain>
    </source>
</reference>
<dbReference type="InterPro" id="IPR016193">
    <property type="entry name" value="Cytidine_deaminase-like"/>
</dbReference>
<comment type="similarity">
    <text evidence="1">Belongs to the cytidine and deoxycytidylate deaminase family.</text>
</comment>
<keyword evidence="4" id="KW-0862">Zinc</keyword>
<evidence type="ECO:0000259" key="5">
    <source>
        <dbReference type="PROSITE" id="PS51747"/>
    </source>
</evidence>
<evidence type="ECO:0000313" key="6">
    <source>
        <dbReference type="EMBL" id="KXO14615.1"/>
    </source>
</evidence>
<dbReference type="Pfam" id="PF00383">
    <property type="entry name" value="dCMP_cyt_deam_1"/>
    <property type="match status" value="1"/>
</dbReference>
<accession>A0A137SQ86</accession>
<dbReference type="GO" id="GO:0047974">
    <property type="term" value="F:guanosine deaminase activity"/>
    <property type="evidence" value="ECO:0007669"/>
    <property type="project" value="TreeGrafter"/>
</dbReference>
<dbReference type="PANTHER" id="PTHR11079">
    <property type="entry name" value="CYTOSINE DEAMINASE FAMILY MEMBER"/>
    <property type="match status" value="1"/>
</dbReference>
<evidence type="ECO:0000313" key="7">
    <source>
        <dbReference type="Proteomes" id="UP000070093"/>
    </source>
</evidence>
<evidence type="ECO:0000256" key="3">
    <source>
        <dbReference type="ARBA" id="ARBA00022801"/>
    </source>
</evidence>
<sequence>MYGKNEKIITCNNMTKEELMRRAIELSINSVRNGGGPFGAVIARNGEIVAEGSNKVTIDNDPTAHAEVSTIRMACKKLDSFDLSGCEIYTSCEPCPMCLGAIYWAHLDKIYYANDRKDAANIGFDDDFIYQEIEVQPQYRKKPSEILLQSEAIKAFDLWRDKDDKTEY</sequence>
<dbReference type="PANTHER" id="PTHR11079:SF161">
    <property type="entry name" value="CMP_DCMP-TYPE DEAMINASE DOMAIN-CONTAINING PROTEIN"/>
    <property type="match status" value="1"/>
</dbReference>
<feature type="domain" description="CMP/dCMP-type deaminase" evidence="5">
    <location>
        <begin position="14"/>
        <end position="127"/>
    </location>
</feature>
<dbReference type="GO" id="GO:0006152">
    <property type="term" value="P:purine nucleoside catabolic process"/>
    <property type="evidence" value="ECO:0007669"/>
    <property type="project" value="TreeGrafter"/>
</dbReference>
<evidence type="ECO:0000256" key="2">
    <source>
        <dbReference type="ARBA" id="ARBA00022723"/>
    </source>
</evidence>
<dbReference type="AlphaFoldDB" id="A0A137SQ86"/>
<dbReference type="Gene3D" id="3.40.140.10">
    <property type="entry name" value="Cytidine Deaminase, domain 2"/>
    <property type="match status" value="1"/>
</dbReference>
<keyword evidence="2" id="KW-0479">Metal-binding</keyword>
<keyword evidence="3" id="KW-0378">Hydrolase</keyword>
<dbReference type="FunFam" id="3.40.140.10:FF:000011">
    <property type="entry name" value="tRNA-specific adenosine deaminase"/>
    <property type="match status" value="1"/>
</dbReference>
<dbReference type="InterPro" id="IPR002125">
    <property type="entry name" value="CMP_dCMP_dom"/>
</dbReference>
<dbReference type="Proteomes" id="UP000070093">
    <property type="component" value="Unassembled WGS sequence"/>
</dbReference>
<dbReference type="PROSITE" id="PS51747">
    <property type="entry name" value="CYT_DCMP_DEAMINASES_2"/>
    <property type="match status" value="1"/>
</dbReference>
<protein>
    <submittedName>
        <fullName evidence="6">Guanine deaminase</fullName>
    </submittedName>
</protein>
<dbReference type="CDD" id="cd01285">
    <property type="entry name" value="nucleoside_deaminase"/>
    <property type="match status" value="1"/>
</dbReference>
<evidence type="ECO:0000256" key="1">
    <source>
        <dbReference type="ARBA" id="ARBA00006576"/>
    </source>
</evidence>
<proteinExistence type="inferred from homology"/>
<dbReference type="PROSITE" id="PS00903">
    <property type="entry name" value="CYT_DCMP_DEAMINASES_1"/>
    <property type="match status" value="1"/>
</dbReference>
<dbReference type="InterPro" id="IPR016192">
    <property type="entry name" value="APOBEC/CMP_deaminase_Zn-bd"/>
</dbReference>
<comment type="caution">
    <text evidence="6">The sequence shown here is derived from an EMBL/GenBank/DDBJ whole genome shotgun (WGS) entry which is preliminary data.</text>
</comment>
<gene>
    <name evidence="6" type="ORF">HMPREF3202_02339</name>
</gene>
<evidence type="ECO:0000256" key="4">
    <source>
        <dbReference type="ARBA" id="ARBA00022833"/>
    </source>
</evidence>
<dbReference type="GO" id="GO:0008270">
    <property type="term" value="F:zinc ion binding"/>
    <property type="evidence" value="ECO:0007669"/>
    <property type="project" value="InterPro"/>
</dbReference>
<organism evidence="6 7">
    <name type="scientific">Prevotella bivia</name>
    <dbReference type="NCBI Taxonomy" id="28125"/>
    <lineage>
        <taxon>Bacteria</taxon>
        <taxon>Pseudomonadati</taxon>
        <taxon>Bacteroidota</taxon>
        <taxon>Bacteroidia</taxon>
        <taxon>Bacteroidales</taxon>
        <taxon>Prevotellaceae</taxon>
        <taxon>Prevotella</taxon>
    </lineage>
</organism>
<dbReference type="PATRIC" id="fig|28125.4.peg.2336"/>
<dbReference type="STRING" id="28125.HMPREF3202_02339"/>